<accession>A0A0F9P9T5</accession>
<reference evidence="2" key="1">
    <citation type="journal article" date="2015" name="Nature">
        <title>Complex archaea that bridge the gap between prokaryotes and eukaryotes.</title>
        <authorList>
            <person name="Spang A."/>
            <person name="Saw J.H."/>
            <person name="Jorgensen S.L."/>
            <person name="Zaremba-Niedzwiedzka K."/>
            <person name="Martijn J."/>
            <person name="Lind A.E."/>
            <person name="van Eijk R."/>
            <person name="Schleper C."/>
            <person name="Guy L."/>
            <person name="Ettema T.J."/>
        </authorList>
    </citation>
    <scope>NUCLEOTIDE SEQUENCE</scope>
</reference>
<keyword evidence="1" id="KW-0472">Membrane</keyword>
<keyword evidence="1" id="KW-0812">Transmembrane</keyword>
<evidence type="ECO:0000256" key="1">
    <source>
        <dbReference type="SAM" id="Phobius"/>
    </source>
</evidence>
<gene>
    <name evidence="2" type="ORF">LCGC14_0927560</name>
</gene>
<sequence>MSEVVNTNFIKKHNHPIALNRFQIAHLFNAIGIIHYLIHTKKERMRSFLVCIKLKQQSQLVA</sequence>
<protein>
    <submittedName>
        <fullName evidence="2">Uncharacterized protein</fullName>
    </submittedName>
</protein>
<organism evidence="2">
    <name type="scientific">marine sediment metagenome</name>
    <dbReference type="NCBI Taxonomy" id="412755"/>
    <lineage>
        <taxon>unclassified sequences</taxon>
        <taxon>metagenomes</taxon>
        <taxon>ecological metagenomes</taxon>
    </lineage>
</organism>
<dbReference type="EMBL" id="LAZR01003166">
    <property type="protein sequence ID" value="KKN21232.1"/>
    <property type="molecule type" value="Genomic_DNA"/>
</dbReference>
<feature type="transmembrane region" description="Helical" evidence="1">
    <location>
        <begin position="20"/>
        <end position="38"/>
    </location>
</feature>
<evidence type="ECO:0000313" key="2">
    <source>
        <dbReference type="EMBL" id="KKN21232.1"/>
    </source>
</evidence>
<name>A0A0F9P9T5_9ZZZZ</name>
<dbReference type="AlphaFoldDB" id="A0A0F9P9T5"/>
<proteinExistence type="predicted"/>
<keyword evidence="1" id="KW-1133">Transmembrane helix</keyword>
<comment type="caution">
    <text evidence="2">The sequence shown here is derived from an EMBL/GenBank/DDBJ whole genome shotgun (WGS) entry which is preliminary data.</text>
</comment>